<evidence type="ECO:0000256" key="2">
    <source>
        <dbReference type="ARBA" id="ARBA00022649"/>
    </source>
</evidence>
<comment type="cofactor">
    <cofactor evidence="1">
        <name>Mg(2+)</name>
        <dbReference type="ChEBI" id="CHEBI:18420"/>
    </cofactor>
</comment>
<evidence type="ECO:0000256" key="4">
    <source>
        <dbReference type="ARBA" id="ARBA00022723"/>
    </source>
</evidence>
<gene>
    <name evidence="9" type="ORF">LX13_000607</name>
</gene>
<dbReference type="PANTHER" id="PTHR33653">
    <property type="entry name" value="RIBONUCLEASE VAPC2"/>
    <property type="match status" value="1"/>
</dbReference>
<dbReference type="InterPro" id="IPR002716">
    <property type="entry name" value="PIN_dom"/>
</dbReference>
<dbReference type="InterPro" id="IPR050556">
    <property type="entry name" value="Type_II_TA_system_RNase"/>
</dbReference>
<keyword evidence="4" id="KW-0479">Metal-binding</keyword>
<evidence type="ECO:0000259" key="8">
    <source>
        <dbReference type="Pfam" id="PF01850"/>
    </source>
</evidence>
<organism evidence="9 10">
    <name type="scientific">Williamsia maris</name>
    <dbReference type="NCBI Taxonomy" id="72806"/>
    <lineage>
        <taxon>Bacteria</taxon>
        <taxon>Bacillati</taxon>
        <taxon>Actinomycetota</taxon>
        <taxon>Actinomycetes</taxon>
        <taxon>Mycobacteriales</taxon>
        <taxon>Nocardiaceae</taxon>
        <taxon>Williamsia</taxon>
    </lineage>
</organism>
<evidence type="ECO:0000256" key="5">
    <source>
        <dbReference type="ARBA" id="ARBA00022801"/>
    </source>
</evidence>
<evidence type="ECO:0000256" key="1">
    <source>
        <dbReference type="ARBA" id="ARBA00001946"/>
    </source>
</evidence>
<dbReference type="RefSeq" id="WP_253659823.1">
    <property type="nucleotide sequence ID" value="NZ_BAAAJQ010000001.1"/>
</dbReference>
<name>A0ABT1HAM1_9NOCA</name>
<evidence type="ECO:0000313" key="9">
    <source>
        <dbReference type="EMBL" id="MCP2174800.1"/>
    </source>
</evidence>
<sequence>MTNALLDTSILVSLNQAGETPPDLSAFDELYVSSLCYSEMRMGLSTATGDVRQMRQDRLDEIVSLFGAGIPYDDRAALEYGRIVRAAVAAGKSARSHAMDQMIAGVARANGLALATRNSADLSGLSALVEVVEV</sequence>
<keyword evidence="2" id="KW-1277">Toxin-antitoxin system</keyword>
<dbReference type="Gene3D" id="3.40.50.1010">
    <property type="entry name" value="5'-nuclease"/>
    <property type="match status" value="1"/>
</dbReference>
<evidence type="ECO:0000256" key="6">
    <source>
        <dbReference type="ARBA" id="ARBA00022842"/>
    </source>
</evidence>
<keyword evidence="6" id="KW-0460">Magnesium</keyword>
<dbReference type="PANTHER" id="PTHR33653:SF1">
    <property type="entry name" value="RIBONUCLEASE VAPC2"/>
    <property type="match status" value="1"/>
</dbReference>
<reference evidence="9 10" key="1">
    <citation type="submission" date="2022-06" db="EMBL/GenBank/DDBJ databases">
        <title>Genomic Encyclopedia of Archaeal and Bacterial Type Strains, Phase II (KMG-II): from individual species to whole genera.</title>
        <authorList>
            <person name="Goeker M."/>
        </authorList>
    </citation>
    <scope>NUCLEOTIDE SEQUENCE [LARGE SCALE GENOMIC DNA]</scope>
    <source>
        <strain evidence="9 10">DSM 44693</strain>
    </source>
</reference>
<dbReference type="Proteomes" id="UP001206895">
    <property type="component" value="Unassembled WGS sequence"/>
</dbReference>
<evidence type="ECO:0000256" key="7">
    <source>
        <dbReference type="ARBA" id="ARBA00038093"/>
    </source>
</evidence>
<comment type="caution">
    <text evidence="9">The sequence shown here is derived from an EMBL/GenBank/DDBJ whole genome shotgun (WGS) entry which is preliminary data.</text>
</comment>
<dbReference type="InterPro" id="IPR029060">
    <property type="entry name" value="PIN-like_dom_sf"/>
</dbReference>
<dbReference type="EMBL" id="JAMTCJ010000001">
    <property type="protein sequence ID" value="MCP2174800.1"/>
    <property type="molecule type" value="Genomic_DNA"/>
</dbReference>
<protein>
    <recommendedName>
        <fullName evidence="8">PIN domain-containing protein</fullName>
    </recommendedName>
</protein>
<evidence type="ECO:0000313" key="10">
    <source>
        <dbReference type="Proteomes" id="UP001206895"/>
    </source>
</evidence>
<accession>A0ABT1HAM1</accession>
<feature type="domain" description="PIN" evidence="8">
    <location>
        <begin position="5"/>
        <end position="119"/>
    </location>
</feature>
<proteinExistence type="inferred from homology"/>
<keyword evidence="5" id="KW-0378">Hydrolase</keyword>
<evidence type="ECO:0000256" key="3">
    <source>
        <dbReference type="ARBA" id="ARBA00022722"/>
    </source>
</evidence>
<dbReference type="SUPFAM" id="SSF88723">
    <property type="entry name" value="PIN domain-like"/>
    <property type="match status" value="1"/>
</dbReference>
<keyword evidence="3" id="KW-0540">Nuclease</keyword>
<dbReference type="Pfam" id="PF01850">
    <property type="entry name" value="PIN"/>
    <property type="match status" value="1"/>
</dbReference>
<keyword evidence="10" id="KW-1185">Reference proteome</keyword>
<comment type="similarity">
    <text evidence="7">Belongs to the PINc/VapC protein family.</text>
</comment>